<comment type="subcellular location">
    <subcellularLocation>
        <location evidence="1">Membrane</location>
        <topology evidence="1">Multi-pass membrane protein</topology>
    </subcellularLocation>
</comment>
<dbReference type="Pfam" id="PF00999">
    <property type="entry name" value="Na_H_Exchanger"/>
    <property type="match status" value="1"/>
</dbReference>
<dbReference type="GO" id="GO:1902600">
    <property type="term" value="P:proton transmembrane transport"/>
    <property type="evidence" value="ECO:0007669"/>
    <property type="project" value="InterPro"/>
</dbReference>
<keyword evidence="6 7" id="KW-0472">Membrane</keyword>
<feature type="transmembrane region" description="Helical" evidence="7">
    <location>
        <begin position="409"/>
        <end position="432"/>
    </location>
</feature>
<feature type="transmembrane region" description="Helical" evidence="7">
    <location>
        <begin position="444"/>
        <end position="465"/>
    </location>
</feature>
<accession>A0A382D044</accession>
<dbReference type="Gene3D" id="1.20.1530.20">
    <property type="match status" value="1"/>
</dbReference>
<dbReference type="EMBL" id="UINC01036997">
    <property type="protein sequence ID" value="SVB31818.1"/>
    <property type="molecule type" value="Genomic_DNA"/>
</dbReference>
<feature type="transmembrane region" description="Helical" evidence="7">
    <location>
        <begin position="534"/>
        <end position="556"/>
    </location>
</feature>
<evidence type="ECO:0000256" key="7">
    <source>
        <dbReference type="SAM" id="Phobius"/>
    </source>
</evidence>
<evidence type="ECO:0000256" key="5">
    <source>
        <dbReference type="ARBA" id="ARBA00022989"/>
    </source>
</evidence>
<name>A0A382D044_9ZZZZ</name>
<feature type="transmembrane region" description="Helical" evidence="7">
    <location>
        <begin position="280"/>
        <end position="300"/>
    </location>
</feature>
<evidence type="ECO:0000259" key="8">
    <source>
        <dbReference type="Pfam" id="PF00999"/>
    </source>
</evidence>
<feature type="transmembrane region" description="Helical" evidence="7">
    <location>
        <begin position="337"/>
        <end position="357"/>
    </location>
</feature>
<organism evidence="9">
    <name type="scientific">marine metagenome</name>
    <dbReference type="NCBI Taxonomy" id="408172"/>
    <lineage>
        <taxon>unclassified sequences</taxon>
        <taxon>metagenomes</taxon>
        <taxon>ecological metagenomes</taxon>
    </lineage>
</organism>
<feature type="non-terminal residue" evidence="9">
    <location>
        <position position="1"/>
    </location>
</feature>
<feature type="transmembrane region" description="Helical" evidence="7">
    <location>
        <begin position="201"/>
        <end position="230"/>
    </location>
</feature>
<feature type="transmembrane region" description="Helical" evidence="7">
    <location>
        <begin position="164"/>
        <end position="189"/>
    </location>
</feature>
<dbReference type="AlphaFoldDB" id="A0A382D044"/>
<dbReference type="GO" id="GO:0016020">
    <property type="term" value="C:membrane"/>
    <property type="evidence" value="ECO:0007669"/>
    <property type="project" value="UniProtKB-SubCell"/>
</dbReference>
<feature type="transmembrane region" description="Helical" evidence="7">
    <location>
        <begin position="503"/>
        <end position="522"/>
    </location>
</feature>
<feature type="transmembrane region" description="Helical" evidence="7">
    <location>
        <begin position="69"/>
        <end position="93"/>
    </location>
</feature>
<proteinExistence type="inferred from homology"/>
<dbReference type="InterPro" id="IPR006153">
    <property type="entry name" value="Cation/H_exchanger_TM"/>
</dbReference>
<feature type="transmembrane region" description="Helical" evidence="7">
    <location>
        <begin position="99"/>
        <end position="118"/>
    </location>
</feature>
<feature type="domain" description="Cation/H+ exchanger transmembrane" evidence="8">
    <location>
        <begin position="5"/>
        <end position="356"/>
    </location>
</feature>
<evidence type="ECO:0000256" key="3">
    <source>
        <dbReference type="ARBA" id="ARBA00022448"/>
    </source>
</evidence>
<feature type="transmembrane region" description="Helical" evidence="7">
    <location>
        <begin position="14"/>
        <end position="32"/>
    </location>
</feature>
<gene>
    <name evidence="9" type="ORF">METZ01_LOCUS184672</name>
</gene>
<dbReference type="GO" id="GO:0015297">
    <property type="term" value="F:antiporter activity"/>
    <property type="evidence" value="ECO:0007669"/>
    <property type="project" value="InterPro"/>
</dbReference>
<keyword evidence="5 7" id="KW-1133">Transmembrane helix</keyword>
<dbReference type="PANTHER" id="PTHR42751">
    <property type="entry name" value="SODIUM/HYDROGEN EXCHANGER FAMILY/TRKA DOMAIN PROTEIN"/>
    <property type="match status" value="1"/>
</dbReference>
<evidence type="ECO:0000313" key="9">
    <source>
        <dbReference type="EMBL" id="SVB31818.1"/>
    </source>
</evidence>
<comment type="similarity">
    <text evidence="2">Belongs to the monovalent cation:proton antiporter 2 (CPA2) transporter (TC 2.A.37) family.</text>
</comment>
<protein>
    <recommendedName>
        <fullName evidence="8">Cation/H+ exchanger transmembrane domain-containing protein</fullName>
    </recommendedName>
</protein>
<reference evidence="9" key="1">
    <citation type="submission" date="2018-05" db="EMBL/GenBank/DDBJ databases">
        <authorList>
            <person name="Lanie J.A."/>
            <person name="Ng W.-L."/>
            <person name="Kazmierczak K.M."/>
            <person name="Andrzejewski T.M."/>
            <person name="Davidsen T.M."/>
            <person name="Wayne K.J."/>
            <person name="Tettelin H."/>
            <person name="Glass J.I."/>
            <person name="Rusch D."/>
            <person name="Podicherti R."/>
            <person name="Tsui H.-C.T."/>
            <person name="Winkler M.E."/>
        </authorList>
    </citation>
    <scope>NUCLEOTIDE SEQUENCE</scope>
</reference>
<dbReference type="InterPro" id="IPR038770">
    <property type="entry name" value="Na+/solute_symporter_sf"/>
</dbReference>
<dbReference type="PANTHER" id="PTHR42751:SF3">
    <property type="entry name" value="SODIUM_GLUTAMATE SYMPORTER"/>
    <property type="match status" value="1"/>
</dbReference>
<evidence type="ECO:0000256" key="6">
    <source>
        <dbReference type="ARBA" id="ARBA00023136"/>
    </source>
</evidence>
<evidence type="ECO:0000256" key="4">
    <source>
        <dbReference type="ARBA" id="ARBA00022692"/>
    </source>
</evidence>
<evidence type="ECO:0000256" key="2">
    <source>
        <dbReference type="ARBA" id="ARBA00005551"/>
    </source>
</evidence>
<keyword evidence="3" id="KW-0813">Transport</keyword>
<keyword evidence="4 7" id="KW-0812">Transmembrane</keyword>
<feature type="transmembrane region" description="Helical" evidence="7">
    <location>
        <begin position="38"/>
        <end position="57"/>
    </location>
</feature>
<sequence length="613" mass="65202">GALVLCRQTRLSPVLGYLVAGVVIGPSVLGMVQNPDTIGLLADLGLILLLFGIGLEFGWQRIRGVGTRVVLIAVVEMSIMFALGFEIATLMGWNGTEAVFLGAALTMSSSAILMTMLRESGQLLHVRGRLIVGILVVEDFAAVILLTVLTGISTTGTANAGDVGLLAAKLAIFGAAALVFGALFAPRLIHFVNRFRSDETLLITGLALCFGLALAAQQLGLSAAAGAFLIGAVLGDSHHAEELGRIMSPVRNMFAALFFVTIGMLIDISEAGRVIVPTIVVANVFIVGKLVSDTIGTLLAGHGGRISLSVGLGMPQAGEFSLAMIRTGVVSGTIGTFMYPVMTGATAITALVYPVLFRSTDVIADFIDRHAPSLMKQYGESLVLSLATLRSAFRFRSRRARRIQRNGRLILLDLGIIIVIIAIGTGILRFTPELSGLIHLREELLGLVIGGSVLALCVPPAVAIWRSLRSLTEDVADYVLPSHMRTPDSWGSGNLRVVLRDTILIMVLILPGIWSIPFISHLLSLGSLSAPLPIILLVGLVSGLAGATFQIHHVLVRMFSRTFLGMDDPFSFEDIERRNVDGDTYVYTDDGAEPYEIQDLDADPASAQEKSGD</sequence>
<feature type="transmembrane region" description="Helical" evidence="7">
    <location>
        <begin position="250"/>
        <end position="268"/>
    </location>
</feature>
<feature type="transmembrane region" description="Helical" evidence="7">
    <location>
        <begin position="130"/>
        <end position="152"/>
    </location>
</feature>
<evidence type="ECO:0000256" key="1">
    <source>
        <dbReference type="ARBA" id="ARBA00004141"/>
    </source>
</evidence>